<dbReference type="Pfam" id="PF12756">
    <property type="entry name" value="zf-C2H2_2"/>
    <property type="match status" value="2"/>
</dbReference>
<evidence type="ECO:0000256" key="4">
    <source>
        <dbReference type="ARBA" id="ARBA00034119"/>
    </source>
</evidence>
<reference evidence="8" key="1">
    <citation type="submission" date="2022-07" db="EMBL/GenBank/DDBJ databases">
        <title>Phylogenomic reconstructions and comparative analyses of Kickxellomycotina fungi.</title>
        <authorList>
            <person name="Reynolds N.K."/>
            <person name="Stajich J.E."/>
            <person name="Barry K."/>
            <person name="Grigoriev I.V."/>
            <person name="Crous P."/>
            <person name="Smith M.E."/>
        </authorList>
    </citation>
    <scope>NUCLEOTIDE SEQUENCE</scope>
    <source>
        <strain evidence="8">RSA 861</strain>
    </source>
</reference>
<feature type="compositionally biased region" description="Low complexity" evidence="6">
    <location>
        <begin position="682"/>
        <end position="696"/>
    </location>
</feature>
<dbReference type="OrthoDB" id="7848332at2759"/>
<evidence type="ECO:0000256" key="1">
    <source>
        <dbReference type="ARBA" id="ARBA00022723"/>
    </source>
</evidence>
<dbReference type="AlphaFoldDB" id="A0A9W7ZYJ9"/>
<comment type="caution">
    <text evidence="8">The sequence shown here is derived from an EMBL/GenBank/DDBJ whole genome shotgun (WGS) entry which is preliminary data.</text>
</comment>
<accession>A0A9W7ZYJ9</accession>
<dbReference type="GO" id="GO:0008270">
    <property type="term" value="F:zinc ion binding"/>
    <property type="evidence" value="ECO:0007669"/>
    <property type="project" value="UniProtKB-KW"/>
</dbReference>
<keyword evidence="1" id="KW-0479">Metal-binding</keyword>
<feature type="compositionally biased region" description="Basic residues" evidence="6">
    <location>
        <begin position="166"/>
        <end position="175"/>
    </location>
</feature>
<keyword evidence="2 5" id="KW-0863">Zinc-finger</keyword>
<comment type="similarity">
    <text evidence="4">Belongs to the ZNF277 family.</text>
</comment>
<protein>
    <recommendedName>
        <fullName evidence="7">C2H2-type domain-containing protein</fullName>
    </recommendedName>
</protein>
<dbReference type="EMBL" id="JANBPT010000491">
    <property type="protein sequence ID" value="KAJ1918863.1"/>
    <property type="molecule type" value="Genomic_DNA"/>
</dbReference>
<evidence type="ECO:0000313" key="8">
    <source>
        <dbReference type="EMBL" id="KAJ1918863.1"/>
    </source>
</evidence>
<keyword evidence="9" id="KW-1185">Reference proteome</keyword>
<organism evidence="8 9">
    <name type="scientific">Tieghemiomyces parasiticus</name>
    <dbReference type="NCBI Taxonomy" id="78921"/>
    <lineage>
        <taxon>Eukaryota</taxon>
        <taxon>Fungi</taxon>
        <taxon>Fungi incertae sedis</taxon>
        <taxon>Zoopagomycota</taxon>
        <taxon>Kickxellomycotina</taxon>
        <taxon>Dimargaritomycetes</taxon>
        <taxon>Dimargaritales</taxon>
        <taxon>Dimargaritaceae</taxon>
        <taxon>Tieghemiomyces</taxon>
    </lineage>
</organism>
<dbReference type="InterPro" id="IPR040048">
    <property type="entry name" value="ZNF277"/>
</dbReference>
<dbReference type="InterPro" id="IPR041661">
    <property type="entry name" value="ZN622/Rei1/Reh1_Znf-C2H2"/>
</dbReference>
<dbReference type="InterPro" id="IPR013087">
    <property type="entry name" value="Znf_C2H2_type"/>
</dbReference>
<name>A0A9W7ZYJ9_9FUNG</name>
<dbReference type="SUPFAM" id="SSF57667">
    <property type="entry name" value="beta-beta-alpha zinc fingers"/>
    <property type="match status" value="3"/>
</dbReference>
<evidence type="ECO:0000256" key="6">
    <source>
        <dbReference type="SAM" id="MobiDB-lite"/>
    </source>
</evidence>
<evidence type="ECO:0000259" key="7">
    <source>
        <dbReference type="PROSITE" id="PS50157"/>
    </source>
</evidence>
<feature type="compositionally biased region" description="Acidic residues" evidence="6">
    <location>
        <begin position="649"/>
        <end position="663"/>
    </location>
</feature>
<dbReference type="PANTHER" id="PTHR13267">
    <property type="entry name" value="ZINC FINGER PROTEIN 277"/>
    <property type="match status" value="1"/>
</dbReference>
<evidence type="ECO:0000313" key="9">
    <source>
        <dbReference type="Proteomes" id="UP001150569"/>
    </source>
</evidence>
<dbReference type="PANTHER" id="PTHR13267:SF3">
    <property type="entry name" value="ZINC FINGER PROTEIN 277"/>
    <property type="match status" value="1"/>
</dbReference>
<evidence type="ECO:0000256" key="2">
    <source>
        <dbReference type="ARBA" id="ARBA00022771"/>
    </source>
</evidence>
<evidence type="ECO:0000256" key="5">
    <source>
        <dbReference type="PROSITE-ProRule" id="PRU00042"/>
    </source>
</evidence>
<dbReference type="PROSITE" id="PS00028">
    <property type="entry name" value="ZINC_FINGER_C2H2_1"/>
    <property type="match status" value="1"/>
</dbReference>
<dbReference type="SMART" id="SM00355">
    <property type="entry name" value="ZnF_C2H2"/>
    <property type="match status" value="3"/>
</dbReference>
<dbReference type="PROSITE" id="PS50157">
    <property type="entry name" value="ZINC_FINGER_C2H2_2"/>
    <property type="match status" value="1"/>
</dbReference>
<keyword evidence="3" id="KW-0862">Zinc</keyword>
<feature type="region of interest" description="Disordered" evidence="6">
    <location>
        <begin position="646"/>
        <end position="699"/>
    </location>
</feature>
<feature type="compositionally biased region" description="Low complexity" evidence="6">
    <location>
        <begin position="11"/>
        <end position="31"/>
    </location>
</feature>
<dbReference type="Gene3D" id="3.30.160.60">
    <property type="entry name" value="Classic Zinc Finger"/>
    <property type="match status" value="1"/>
</dbReference>
<dbReference type="InterPro" id="IPR036236">
    <property type="entry name" value="Znf_C2H2_sf"/>
</dbReference>
<dbReference type="Proteomes" id="UP001150569">
    <property type="component" value="Unassembled WGS sequence"/>
</dbReference>
<feature type="compositionally biased region" description="Acidic residues" evidence="6">
    <location>
        <begin position="226"/>
        <end position="240"/>
    </location>
</feature>
<sequence>MADQKKPISYAASAAAAPAAKPPTAASVVASGLGVKQQPLRPAGATKPTASVDGTRPPVSTSSTAPGHPRPRNFTAPASGRPIRPAANQPPKEGQSPPLNQHQPARGRSRGRGARGGFVANNRPDGSTDRAAGVAPTTTGTHGGRGQPPRGGRPAFTGTRGEPHSGAKRGQHHGPRNSGSFAPHQQPHQPRPSTAAGPGAKSQQAPYRPPRKQPSTSAARTRDDDTSGSDDDDDDDDEDIEAVFPPVSFLLLCPFADCPADTPPLTQPTQLTSHLSECHGVTFKNIHHMGFSIQKYLDAWATKLRGQTATGPSSSTITTIEGLVVVPPTPDHPRPQYFIDPGQCPDDLALRTRIQQEKLADILKTQERERRVDSQDQRKCLFCKHVCENRQRLFRHMFTEHNFNIGLPDNLVDVNEFLGILEGKLTDLQCLYCEKTFTTAAVLRKHMRKKKHFKISARNRLYDRFYVINFLEPGKNWENFENEAYESDEERRDNADGGEGAAGAAWDDWLEEDGENAFPQTTACLFDDALLDSPAAACDHMRDVHGFDLFAIRRERDLDFYKTVALINYVRRQTAQDRCMACGTSSVTSETSVGDQATATTGGNDLVAHMTANDCFAKVPAADHPMWEDVQYLFPTLEDDPLLIWFDDTPSDAEDKEEEEEEDKDKNQVLEAGANDTEKPKVVVAPAPEPSSISPPEMEKVAATLAKTGLSA</sequence>
<proteinExistence type="inferred from homology"/>
<feature type="region of interest" description="Disordered" evidence="6">
    <location>
        <begin position="1"/>
        <end position="240"/>
    </location>
</feature>
<evidence type="ECO:0000256" key="3">
    <source>
        <dbReference type="ARBA" id="ARBA00022833"/>
    </source>
</evidence>
<gene>
    <name evidence="8" type="ORF">IWQ60_007398</name>
</gene>
<feature type="domain" description="C2H2-type" evidence="7">
    <location>
        <begin position="428"/>
        <end position="452"/>
    </location>
</feature>